<sequence length="150" mass="17617">MKIDSFNNFRLKAEPLTYYHDIPDKELTTSYGSFYGVDLERYCNEYETIVFSESGEMTRLINDHPEIDEVVIANSDTFDKGQYHYRCIRNKNSDELSLEITLEDSVLARQDVGKFKSEVITFNFRNDEAWFLNTDTTSNGFILRQFSLPY</sequence>
<organism evidence="1 2">
    <name type="scientific">Cryomorpha ignava</name>
    <dbReference type="NCBI Taxonomy" id="101383"/>
    <lineage>
        <taxon>Bacteria</taxon>
        <taxon>Pseudomonadati</taxon>
        <taxon>Bacteroidota</taxon>
        <taxon>Flavobacteriia</taxon>
        <taxon>Flavobacteriales</taxon>
        <taxon>Cryomorphaceae</taxon>
        <taxon>Cryomorpha</taxon>
    </lineage>
</organism>
<dbReference type="EMBL" id="JAAGVY010000012">
    <property type="protein sequence ID" value="NEN23532.1"/>
    <property type="molecule type" value="Genomic_DNA"/>
</dbReference>
<comment type="caution">
    <text evidence="1">The sequence shown here is derived from an EMBL/GenBank/DDBJ whole genome shotgun (WGS) entry which is preliminary data.</text>
</comment>
<evidence type="ECO:0000313" key="1">
    <source>
        <dbReference type="EMBL" id="NEN23532.1"/>
    </source>
</evidence>
<keyword evidence="2" id="KW-1185">Reference proteome</keyword>
<protein>
    <submittedName>
        <fullName evidence="1">Uncharacterized protein</fullName>
    </submittedName>
</protein>
<evidence type="ECO:0000313" key="2">
    <source>
        <dbReference type="Proteomes" id="UP000486602"/>
    </source>
</evidence>
<name>A0A7K3WRR1_9FLAO</name>
<accession>A0A7K3WRR1</accession>
<proteinExistence type="predicted"/>
<dbReference type="Proteomes" id="UP000486602">
    <property type="component" value="Unassembled WGS sequence"/>
</dbReference>
<reference evidence="1 2" key="1">
    <citation type="submission" date="2020-02" db="EMBL/GenBank/DDBJ databases">
        <title>Out from the shadows clarifying the taxonomy of the family Cryomorphaceae and related taxa by utilizing the GTDB taxonomic framework.</title>
        <authorList>
            <person name="Bowman J.P."/>
        </authorList>
    </citation>
    <scope>NUCLEOTIDE SEQUENCE [LARGE SCALE GENOMIC DNA]</scope>
    <source>
        <strain evidence="1 2">QSSC 1-22</strain>
    </source>
</reference>
<dbReference type="RefSeq" id="WP_163284859.1">
    <property type="nucleotide sequence ID" value="NZ_JAAGVY010000012.1"/>
</dbReference>
<gene>
    <name evidence="1" type="ORF">G3O08_08465</name>
</gene>
<dbReference type="AlphaFoldDB" id="A0A7K3WRR1"/>